<dbReference type="SUPFAM" id="SSF52440">
    <property type="entry name" value="PreATP-grasp domain"/>
    <property type="match status" value="1"/>
</dbReference>
<comment type="function">
    <text evidence="1 14">This protein is a component of the acetyl coenzyme A carboxylase complex; first, biotin carboxylase catalyzes the carboxylation of the carrier protein and then the transcarboxylase transfers the carboxyl group to form malonyl-CoA.</text>
</comment>
<keyword evidence="14" id="KW-0276">Fatty acid metabolism</keyword>
<keyword evidence="6 14" id="KW-0436">Ligase</keyword>
<dbReference type="InterPro" id="IPR005481">
    <property type="entry name" value="BC-like_N"/>
</dbReference>
<evidence type="ECO:0000256" key="8">
    <source>
        <dbReference type="ARBA" id="ARBA00022741"/>
    </source>
</evidence>
<dbReference type="GO" id="GO:0005524">
    <property type="term" value="F:ATP binding"/>
    <property type="evidence" value="ECO:0007669"/>
    <property type="project" value="UniProtKB-UniRule"/>
</dbReference>
<evidence type="ECO:0000313" key="19">
    <source>
        <dbReference type="Proteomes" id="UP000254958"/>
    </source>
</evidence>
<evidence type="ECO:0000256" key="13">
    <source>
        <dbReference type="PROSITE-ProRule" id="PRU00409"/>
    </source>
</evidence>
<dbReference type="InterPro" id="IPR051602">
    <property type="entry name" value="ACC_Biotin_Carboxylase"/>
</dbReference>
<dbReference type="Pfam" id="PF02785">
    <property type="entry name" value="Biotin_carb_C"/>
    <property type="match status" value="1"/>
</dbReference>
<dbReference type="Pfam" id="PF00289">
    <property type="entry name" value="Biotin_carb_N"/>
    <property type="match status" value="1"/>
</dbReference>
<evidence type="ECO:0000256" key="5">
    <source>
        <dbReference type="ARBA" id="ARBA00017242"/>
    </source>
</evidence>
<feature type="domain" description="ATP-grasp" evidence="15">
    <location>
        <begin position="122"/>
        <end position="319"/>
    </location>
</feature>
<evidence type="ECO:0000313" key="18">
    <source>
        <dbReference type="EMBL" id="RDI36869.1"/>
    </source>
</evidence>
<evidence type="ECO:0000256" key="4">
    <source>
        <dbReference type="ARBA" id="ARBA00013263"/>
    </source>
</evidence>
<organism evidence="18 19">
    <name type="scientific">Gluconacetobacter liquefaciens</name>
    <name type="common">Acetobacter liquefaciens</name>
    <dbReference type="NCBI Taxonomy" id="89584"/>
    <lineage>
        <taxon>Bacteria</taxon>
        <taxon>Pseudomonadati</taxon>
        <taxon>Pseudomonadota</taxon>
        <taxon>Alphaproteobacteria</taxon>
        <taxon>Acetobacterales</taxon>
        <taxon>Acetobacteraceae</taxon>
        <taxon>Gluconacetobacter</taxon>
    </lineage>
</organism>
<dbReference type="InterPro" id="IPR016185">
    <property type="entry name" value="PreATP-grasp_dom_sf"/>
</dbReference>
<dbReference type="RefSeq" id="WP_114728209.1">
    <property type="nucleotide sequence ID" value="NZ_BJMI01000050.1"/>
</dbReference>
<dbReference type="GO" id="GO:2001295">
    <property type="term" value="P:malonyl-CoA biosynthetic process"/>
    <property type="evidence" value="ECO:0007669"/>
    <property type="project" value="UniProtKB-UniPathway"/>
</dbReference>
<dbReference type="Gene3D" id="3.30.470.20">
    <property type="entry name" value="ATP-grasp fold, B domain"/>
    <property type="match status" value="1"/>
</dbReference>
<evidence type="ECO:0000256" key="6">
    <source>
        <dbReference type="ARBA" id="ARBA00022598"/>
    </source>
</evidence>
<evidence type="ECO:0000256" key="10">
    <source>
        <dbReference type="ARBA" id="ARBA00022842"/>
    </source>
</evidence>
<keyword evidence="9 13" id="KW-0067">ATP-binding</keyword>
<accession>A0A370G1X1</accession>
<evidence type="ECO:0000259" key="15">
    <source>
        <dbReference type="PROSITE" id="PS50975"/>
    </source>
</evidence>
<name>A0A370G1X1_GLULI</name>
<dbReference type="AlphaFoldDB" id="A0A370G1X1"/>
<evidence type="ECO:0000256" key="7">
    <source>
        <dbReference type="ARBA" id="ARBA00022723"/>
    </source>
</evidence>
<keyword evidence="10" id="KW-0460">Magnesium</keyword>
<dbReference type="PANTHER" id="PTHR48095">
    <property type="entry name" value="PYRUVATE CARBOXYLASE SUBUNIT A"/>
    <property type="match status" value="1"/>
</dbReference>
<evidence type="ECO:0000313" key="17">
    <source>
        <dbReference type="EMBL" id="MBB2187314.1"/>
    </source>
</evidence>
<evidence type="ECO:0000256" key="11">
    <source>
        <dbReference type="ARBA" id="ARBA00033786"/>
    </source>
</evidence>
<dbReference type="NCBIfam" id="TIGR00514">
    <property type="entry name" value="accC"/>
    <property type="match status" value="1"/>
</dbReference>
<dbReference type="PROSITE" id="PS50975">
    <property type="entry name" value="ATP_GRASP"/>
    <property type="match status" value="1"/>
</dbReference>
<keyword evidence="14" id="KW-0443">Lipid metabolism</keyword>
<dbReference type="InterPro" id="IPR011054">
    <property type="entry name" value="Rudment_hybrid_motif"/>
</dbReference>
<evidence type="ECO:0000256" key="14">
    <source>
        <dbReference type="RuleBase" id="RU365063"/>
    </source>
</evidence>
<reference evidence="18 19" key="1">
    <citation type="submission" date="2018-07" db="EMBL/GenBank/DDBJ databases">
        <title>Genomic Encyclopedia of Type Strains, Phase IV (KMG-IV): sequencing the most valuable type-strain genomes for metagenomic binning, comparative biology and taxonomic classification.</title>
        <authorList>
            <person name="Goeker M."/>
        </authorList>
    </citation>
    <scope>NUCLEOTIDE SEQUENCE [LARGE SCALE GENOMIC DNA]</scope>
    <source>
        <strain evidence="18 19">DSM 5603</strain>
    </source>
</reference>
<dbReference type="InterPro" id="IPR011764">
    <property type="entry name" value="Biotin_carboxylation_dom"/>
</dbReference>
<keyword evidence="8 13" id="KW-0547">Nucleotide-binding</keyword>
<dbReference type="Pfam" id="PF02786">
    <property type="entry name" value="CPSase_L_D2"/>
    <property type="match status" value="1"/>
</dbReference>
<dbReference type="PROSITE" id="PS00867">
    <property type="entry name" value="CPSASE_2"/>
    <property type="match status" value="1"/>
</dbReference>
<keyword evidence="19" id="KW-1185">Reference proteome</keyword>
<dbReference type="SMART" id="SM00878">
    <property type="entry name" value="Biotin_carb_C"/>
    <property type="match status" value="1"/>
</dbReference>
<dbReference type="EC" id="6.3.4.14" evidence="4 14"/>
<comment type="subunit">
    <text evidence="3 14">Acetyl-CoA carboxylase is a heterohexamer of biotin carboxyl carrier protein, biotin carboxylase and the two subunits of carboxyl transferase in a 2:2 complex.</text>
</comment>
<dbReference type="SUPFAM" id="SSF51246">
    <property type="entry name" value="Rudiment single hybrid motif"/>
    <property type="match status" value="1"/>
</dbReference>
<evidence type="ECO:0000256" key="2">
    <source>
        <dbReference type="ARBA" id="ARBA00004956"/>
    </source>
</evidence>
<dbReference type="InterPro" id="IPR011761">
    <property type="entry name" value="ATP-grasp"/>
</dbReference>
<dbReference type="UniPathway" id="UPA00655">
    <property type="reaction ID" value="UER00711"/>
</dbReference>
<dbReference type="PROSITE" id="PS50979">
    <property type="entry name" value="BC"/>
    <property type="match status" value="1"/>
</dbReference>
<dbReference type="SUPFAM" id="SSF56059">
    <property type="entry name" value="Glutathione synthetase ATP-binding domain-like"/>
    <property type="match status" value="1"/>
</dbReference>
<gene>
    <name evidence="17" type="primary">accC</name>
    <name evidence="18" type="ORF">C7453_108163</name>
    <name evidence="17" type="ORF">HLH32_13180</name>
</gene>
<reference evidence="17 20" key="2">
    <citation type="submission" date="2020-04" db="EMBL/GenBank/DDBJ databases">
        <title>Description of novel Gluconacetobacter.</title>
        <authorList>
            <person name="Sombolestani A."/>
        </authorList>
    </citation>
    <scope>NUCLEOTIDE SEQUENCE [LARGE SCALE GENOMIC DNA]</scope>
    <source>
        <strain evidence="17 20">LMG 1382</strain>
    </source>
</reference>
<keyword evidence="14" id="KW-0275">Fatty acid biosynthesis</keyword>
<keyword evidence="14" id="KW-0444">Lipid biosynthesis</keyword>
<evidence type="ECO:0000259" key="16">
    <source>
        <dbReference type="PROSITE" id="PS50979"/>
    </source>
</evidence>
<proteinExistence type="predicted"/>
<dbReference type="Proteomes" id="UP000254958">
    <property type="component" value="Unassembled WGS sequence"/>
</dbReference>
<dbReference type="NCBIfam" id="NF006367">
    <property type="entry name" value="PRK08591.1"/>
    <property type="match status" value="1"/>
</dbReference>
<evidence type="ECO:0000256" key="12">
    <source>
        <dbReference type="ARBA" id="ARBA00048600"/>
    </source>
</evidence>
<dbReference type="PROSITE" id="PS00866">
    <property type="entry name" value="CPSASE_1"/>
    <property type="match status" value="1"/>
</dbReference>
<evidence type="ECO:0000313" key="20">
    <source>
        <dbReference type="Proteomes" id="UP000562982"/>
    </source>
</evidence>
<dbReference type="PANTHER" id="PTHR48095:SF2">
    <property type="entry name" value="BIOTIN CARBOXYLASE, CHLOROPLASTIC"/>
    <property type="match status" value="1"/>
</dbReference>
<comment type="pathway">
    <text evidence="2 14">Lipid metabolism; malonyl-CoA biosynthesis; malonyl-CoA from acetyl-CoA: step 1/1.</text>
</comment>
<comment type="caution">
    <text evidence="18">The sequence shown here is derived from an EMBL/GenBank/DDBJ whole genome shotgun (WGS) entry which is preliminary data.</text>
</comment>
<protein>
    <recommendedName>
        <fullName evidence="5 14">Biotin carboxylase</fullName>
        <ecNumber evidence="4 14">6.3.4.14</ecNumber>
    </recommendedName>
    <alternativeName>
        <fullName evidence="11 14">Acetyl-coenzyme A carboxylase biotin carboxylase subunit A</fullName>
    </alternativeName>
</protein>
<comment type="catalytic activity">
    <reaction evidence="12 14">
        <text>N(6)-biotinyl-L-lysyl-[protein] + hydrogencarbonate + ATP = N(6)-carboxybiotinyl-L-lysyl-[protein] + ADP + phosphate + H(+)</text>
        <dbReference type="Rhea" id="RHEA:13501"/>
        <dbReference type="Rhea" id="RHEA-COMP:10505"/>
        <dbReference type="Rhea" id="RHEA-COMP:10506"/>
        <dbReference type="ChEBI" id="CHEBI:15378"/>
        <dbReference type="ChEBI" id="CHEBI:17544"/>
        <dbReference type="ChEBI" id="CHEBI:30616"/>
        <dbReference type="ChEBI" id="CHEBI:43474"/>
        <dbReference type="ChEBI" id="CHEBI:83144"/>
        <dbReference type="ChEBI" id="CHEBI:83145"/>
        <dbReference type="ChEBI" id="CHEBI:456216"/>
        <dbReference type="EC" id="6.3.4.14"/>
    </reaction>
</comment>
<keyword evidence="7" id="KW-0479">Metal-binding</keyword>
<dbReference type="InterPro" id="IPR005479">
    <property type="entry name" value="CPAse_ATP-bd"/>
</dbReference>
<dbReference type="Proteomes" id="UP000562982">
    <property type="component" value="Unassembled WGS sequence"/>
</dbReference>
<dbReference type="EMBL" id="QQAW01000008">
    <property type="protein sequence ID" value="RDI36869.1"/>
    <property type="molecule type" value="Genomic_DNA"/>
</dbReference>
<dbReference type="InterPro" id="IPR004549">
    <property type="entry name" value="Acetyl_CoA_COase_biotin_COase"/>
</dbReference>
<feature type="domain" description="Biotin carboxylation" evidence="16">
    <location>
        <begin position="3"/>
        <end position="447"/>
    </location>
</feature>
<dbReference type="GO" id="GO:0046872">
    <property type="term" value="F:metal ion binding"/>
    <property type="evidence" value="ECO:0007669"/>
    <property type="project" value="UniProtKB-KW"/>
</dbReference>
<dbReference type="GO" id="GO:0004075">
    <property type="term" value="F:biotin carboxylase activity"/>
    <property type="evidence" value="ECO:0007669"/>
    <property type="project" value="UniProtKB-EC"/>
</dbReference>
<sequence length="452" mass="48977">MREIRRVLIANRGEIALRIARACRLLGLETVGVHSDVDADLAHLRLMNQTVCIGPASAALSYLDGSRILRAARLTGADAIHPGYGFLSENAAFAEAVEEAGLILVGPSARIMRLMGDKISARHEMQRSGIPCLPGSDGALPEDPAEASRAGACVGYPLIVKASGGGGGRGMRVVHREADLLPAIDAAREEALRAFGNPVVYVERFLEEPRHIEIQVMADRFGNAIWLGARDCSVQRRHQKLIEEAPPVGIAEDRLAALGDACARACAAMGYEGAGTFEFLYENDTFAFIEMNTRLQVEHPVTEMTTGIDLVREQLRVAMGCPLSLLQEDVRVSGHAIECRINAENPEDFRPSPGMVTAWHAPGGPGVRVDTHLEAGYRVPAQYDSLVAKLIVHGTDRDDALMRMDAALSETHIEGISTLVPLHRRILGASGFRTGGVSVHYLETFLYEVRPE</sequence>
<dbReference type="GO" id="GO:0006633">
    <property type="term" value="P:fatty acid biosynthetic process"/>
    <property type="evidence" value="ECO:0007669"/>
    <property type="project" value="UniProtKB-KW"/>
</dbReference>
<keyword evidence="14" id="KW-0092">Biotin</keyword>
<dbReference type="EMBL" id="JABEQI010000007">
    <property type="protein sequence ID" value="MBB2187314.1"/>
    <property type="molecule type" value="Genomic_DNA"/>
</dbReference>
<dbReference type="OrthoDB" id="9763189at2"/>
<evidence type="ECO:0000256" key="9">
    <source>
        <dbReference type="ARBA" id="ARBA00022840"/>
    </source>
</evidence>
<dbReference type="InterPro" id="IPR005482">
    <property type="entry name" value="Biotin_COase_C"/>
</dbReference>
<evidence type="ECO:0000256" key="1">
    <source>
        <dbReference type="ARBA" id="ARBA00003761"/>
    </source>
</evidence>
<evidence type="ECO:0000256" key="3">
    <source>
        <dbReference type="ARBA" id="ARBA00011750"/>
    </source>
</evidence>